<dbReference type="AlphaFoldDB" id="A0AAW1E6F4"/>
<comment type="similarity">
    <text evidence="2">Belongs to the MTUS1 family.</text>
</comment>
<gene>
    <name evidence="7" type="ORF">VZT92_023087</name>
</gene>
<feature type="compositionally biased region" description="Low complexity" evidence="6">
    <location>
        <begin position="720"/>
        <end position="731"/>
    </location>
</feature>
<feature type="region of interest" description="Disordered" evidence="6">
    <location>
        <begin position="27"/>
        <end position="54"/>
    </location>
</feature>
<feature type="compositionally biased region" description="Polar residues" evidence="6">
    <location>
        <begin position="653"/>
        <end position="665"/>
    </location>
</feature>
<proteinExistence type="inferred from homology"/>
<dbReference type="GO" id="GO:0008017">
    <property type="term" value="F:microtubule binding"/>
    <property type="evidence" value="ECO:0007669"/>
    <property type="project" value="TreeGrafter"/>
</dbReference>
<comment type="subcellular location">
    <subcellularLocation>
        <location evidence="1">Nucleus</location>
    </subcellularLocation>
</comment>
<dbReference type="InterPro" id="IPR051293">
    <property type="entry name" value="MTUS1/CCDC69"/>
</dbReference>
<comment type="caution">
    <text evidence="7">The sequence shown here is derived from an EMBL/GenBank/DDBJ whole genome shotgun (WGS) entry which is preliminary data.</text>
</comment>
<feature type="compositionally biased region" description="Low complexity" evidence="6">
    <location>
        <begin position="29"/>
        <end position="47"/>
    </location>
</feature>
<feature type="coiled-coil region" evidence="5">
    <location>
        <begin position="1095"/>
        <end position="1194"/>
    </location>
</feature>
<sequence length="1274" mass="137472">MSNGTFIMSTDQVESTVLLPHREALTPESLCSNSSPSPDSNSSVSNLSDREANSSPDINILERCLSDGSFVDNSYNTAVPQDDVFCGVRMNLNQTFLATPVDGSVTFWNENLSLMSNHKTRLDTEDGSSSAVTTPDSAGRESQLSSDETSHRGSTENDCCSLSSGEMVIRSNSLCQEDQSHLVVSSLEESSISLTAGHPAFPAVSNLLPITLPDGLEKSTDRVTEENMDYPCLGMTFTQAELPTEENDMATSNSLVALPSESEGGLLMTFLCESSADSGKAVPFASAEAELLPRFLGAFTPEQDEAFLATLSAIQHTDKDTCTSTPVQNIGNVIPSRLSFLESPCSENAGSPGLHPVKQQQISVTANCLVAASKVKKMEIKKFPRSDFSSVKSKVLTRIVSQRSVSGPASLHKPSQVNVNNKHTEAQSGPPIRSSPAKFRSSAAVLSTTTKMVNDAQRRVDTGAANWGVTFVQSGHSAVDGQEKSTASPSCQHPAANKHASAVQCSNPSSEAEQAASSQVADAAALHSGNQTLCFSSLENNPSRSGQTDPKPTPKKGVFSKIGVRSGWALGQGKPSLLKTRTRCSSDSLSLSSTQSRQKGTPSILKADTHLDQTKPGNLNCSSLNKQAVQTEATNVPAEISPREVKRISLVAESSKSTAAGASSESRIRFRGQPAPRQSRGPPHSHPPAASPTPATLLPRRWPGAQWRDEYRTSKAVGTPQSKQKSSPGSQRVQATEPSPGTASTASIKPQLHGSRPPRTPTRPSLMGPPPASRLPRRTPGPSGTLARVHTELSEGAGSTQVSGGAPHKPSPFKTVLKARLATTFGKNAGPSLATACRPAALTSRGSANSTVSPLKRTASTRRVHLTSSGPVDNGKPKASSRQQHPQQHASQPNQRSGAPDVVPASVAEGGRKDQSAQAASDSRFQAVTIILQQTLAERDEATRQCRDLSQELVGLRGELVCSVHSSELLEKEKDELRVALQDALHKLQEQHQNDLVELEQRLQAFYQAEWDKVHLTYQDETDKCKTLMQQQMGELKANHEAMKLAIESSHAEQLLSVTQQYDASLEELSKVHNQELQSSERTLKETGAALSGQIQELTVENNALIEKLTAVENRRKQLAEKSQKDSHTLYLEQELESLKVVLDIKNKQLHQQEKKMMTIDTLTEKHVKLDESLKKVQQENEDLKARMEKHYALSRQLSTEQAMLQESLQKESKVNKRLSMENEELIWKLHNGDPSSPRKVSPTSTSPSRSFSLQSPRSSAVCSSSPVSPVSPR</sequence>
<evidence type="ECO:0000256" key="4">
    <source>
        <dbReference type="ARBA" id="ARBA00023242"/>
    </source>
</evidence>
<feature type="compositionally biased region" description="Polar residues" evidence="6">
    <location>
        <begin position="880"/>
        <end position="897"/>
    </location>
</feature>
<dbReference type="GO" id="GO:0005634">
    <property type="term" value="C:nucleus"/>
    <property type="evidence" value="ECO:0007669"/>
    <property type="project" value="UniProtKB-SubCell"/>
</dbReference>
<feature type="compositionally biased region" description="Polar residues" evidence="6">
    <location>
        <begin position="732"/>
        <end position="748"/>
    </location>
</feature>
<feature type="compositionally biased region" description="Polar residues" evidence="6">
    <location>
        <begin position="534"/>
        <end position="550"/>
    </location>
</feature>
<organism evidence="7 8">
    <name type="scientific">Zoarces viviparus</name>
    <name type="common">Viviparous eelpout</name>
    <name type="synonym">Blennius viviparus</name>
    <dbReference type="NCBI Taxonomy" id="48416"/>
    <lineage>
        <taxon>Eukaryota</taxon>
        <taxon>Metazoa</taxon>
        <taxon>Chordata</taxon>
        <taxon>Craniata</taxon>
        <taxon>Vertebrata</taxon>
        <taxon>Euteleostomi</taxon>
        <taxon>Actinopterygii</taxon>
        <taxon>Neopterygii</taxon>
        <taxon>Teleostei</taxon>
        <taxon>Neoteleostei</taxon>
        <taxon>Acanthomorphata</taxon>
        <taxon>Eupercaria</taxon>
        <taxon>Perciformes</taxon>
        <taxon>Cottioidei</taxon>
        <taxon>Zoarcales</taxon>
        <taxon>Zoarcidae</taxon>
        <taxon>Zoarcinae</taxon>
        <taxon>Zoarces</taxon>
    </lineage>
</organism>
<evidence type="ECO:0008006" key="9">
    <source>
        <dbReference type="Google" id="ProtNLM"/>
    </source>
</evidence>
<feature type="region of interest" description="Disordered" evidence="6">
    <location>
        <begin position="1229"/>
        <end position="1274"/>
    </location>
</feature>
<feature type="region of interest" description="Disordered" evidence="6">
    <location>
        <begin position="653"/>
        <end position="700"/>
    </location>
</feature>
<name>A0AAW1E6F4_ZOAVI</name>
<evidence type="ECO:0000313" key="8">
    <source>
        <dbReference type="Proteomes" id="UP001488805"/>
    </source>
</evidence>
<feature type="compositionally biased region" description="Polar residues" evidence="6">
    <location>
        <begin position="402"/>
        <end position="421"/>
    </location>
</feature>
<dbReference type="PANTHER" id="PTHR24200">
    <property type="entry name" value="TOUCAN, ISOFORM A"/>
    <property type="match status" value="1"/>
</dbReference>
<evidence type="ECO:0000256" key="6">
    <source>
        <dbReference type="SAM" id="MobiDB-lite"/>
    </source>
</evidence>
<evidence type="ECO:0000256" key="1">
    <source>
        <dbReference type="ARBA" id="ARBA00004123"/>
    </source>
</evidence>
<dbReference type="GO" id="GO:0005737">
    <property type="term" value="C:cytoplasm"/>
    <property type="evidence" value="ECO:0007669"/>
    <property type="project" value="TreeGrafter"/>
</dbReference>
<feature type="region of interest" description="Disordered" evidence="6">
    <location>
        <begin position="534"/>
        <end position="557"/>
    </location>
</feature>
<accession>A0AAW1E6F4</accession>
<feature type="compositionally biased region" description="Polar residues" evidence="6">
    <location>
        <begin position="844"/>
        <end position="853"/>
    </location>
</feature>
<evidence type="ECO:0000256" key="3">
    <source>
        <dbReference type="ARBA" id="ARBA00023054"/>
    </source>
</evidence>
<dbReference type="EMBL" id="JBCEZU010000538">
    <property type="protein sequence ID" value="KAK9517742.1"/>
    <property type="molecule type" value="Genomic_DNA"/>
</dbReference>
<protein>
    <recommendedName>
        <fullName evidence="9">Microtubule-associated tumor suppressor 1</fullName>
    </recommendedName>
</protein>
<dbReference type="PANTHER" id="PTHR24200:SF7">
    <property type="entry name" value="MICROTUBULE-ASSOCIATED TUMOR SUPPRESSOR 1"/>
    <property type="match status" value="1"/>
</dbReference>
<feature type="region of interest" description="Disordered" evidence="6">
    <location>
        <begin position="402"/>
        <end position="441"/>
    </location>
</feature>
<dbReference type="Proteomes" id="UP001488805">
    <property type="component" value="Unassembled WGS sequence"/>
</dbReference>
<feature type="region of interest" description="Disordered" evidence="6">
    <location>
        <begin position="579"/>
        <end position="617"/>
    </location>
</feature>
<feature type="region of interest" description="Disordered" evidence="6">
    <location>
        <begin position="843"/>
        <end position="921"/>
    </location>
</feature>
<feature type="compositionally biased region" description="Low complexity" evidence="6">
    <location>
        <begin position="1235"/>
        <end position="1274"/>
    </location>
</feature>
<keyword evidence="8" id="KW-1185">Reference proteome</keyword>
<evidence type="ECO:0000313" key="7">
    <source>
        <dbReference type="EMBL" id="KAK9517742.1"/>
    </source>
</evidence>
<reference evidence="7 8" key="1">
    <citation type="journal article" date="2024" name="Genome Biol. Evol.">
        <title>Chromosome-level genome assembly of the viviparous eelpout Zoarces viviparus.</title>
        <authorList>
            <person name="Fuhrmann N."/>
            <person name="Brasseur M.V."/>
            <person name="Bakowski C.E."/>
            <person name="Podsiadlowski L."/>
            <person name="Prost S."/>
            <person name="Krehenwinkel H."/>
            <person name="Mayer C."/>
        </authorList>
    </citation>
    <scope>NUCLEOTIDE SEQUENCE [LARGE SCALE GENOMIC DNA]</scope>
    <source>
        <strain evidence="7">NO-MEL_2022_Ind0_liver</strain>
    </source>
</reference>
<feature type="compositionally biased region" description="Low complexity" evidence="6">
    <location>
        <begin position="583"/>
        <end position="598"/>
    </location>
</feature>
<feature type="compositionally biased region" description="Polar residues" evidence="6">
    <location>
        <begin position="127"/>
        <end position="147"/>
    </location>
</feature>
<feature type="coiled-coil region" evidence="5">
    <location>
        <begin position="932"/>
        <end position="1009"/>
    </location>
</feature>
<evidence type="ECO:0000256" key="2">
    <source>
        <dbReference type="ARBA" id="ARBA00007585"/>
    </source>
</evidence>
<feature type="region of interest" description="Disordered" evidence="6">
    <location>
        <begin position="121"/>
        <end position="158"/>
    </location>
</feature>
<keyword evidence="4" id="KW-0539">Nucleus</keyword>
<feature type="region of interest" description="Disordered" evidence="6">
    <location>
        <begin position="713"/>
        <end position="786"/>
    </location>
</feature>
<evidence type="ECO:0000256" key="5">
    <source>
        <dbReference type="SAM" id="Coils"/>
    </source>
</evidence>
<keyword evidence="3 5" id="KW-0175">Coiled coil</keyword>